<dbReference type="InterPro" id="IPR028098">
    <property type="entry name" value="Glyco_trans_4-like_N"/>
</dbReference>
<feature type="compositionally biased region" description="Low complexity" evidence="1">
    <location>
        <begin position="397"/>
        <end position="415"/>
    </location>
</feature>
<dbReference type="CDD" id="cd03811">
    <property type="entry name" value="GT4_GT28_WabH-like"/>
    <property type="match status" value="1"/>
</dbReference>
<evidence type="ECO:0000313" key="4">
    <source>
        <dbReference type="Proteomes" id="UP000605099"/>
    </source>
</evidence>
<accession>A0ABQ2JC16</accession>
<keyword evidence="3" id="KW-0808">Transferase</keyword>
<sequence length="426" mass="46187">MRPPTADAAGRERLGLMPAPLRIAIPIHSFEPGGVERVALNLASAWRAAGHDVRVVLGRDEGADRSRAPCDLDYWSLPSRISTAAFETLWMMWCLFRYLRREDTDVVFCAGNTYAVVCVVMRLLIRRRCPPVLVKISNDLYRCDLPPGYRHLYHLWLKVQRAMLDRFVALAGPMNREIVETLGITPDRVVTICDPALTAERFAKLSGIPREQAAPLHRGLRFLAVGRLARQKNLPLLIRAFVGGSHASDTLTIVGDGAERGKLEALVAALAMQDRVTFAGHVVDPDPFYRRADFLLMSSDYEGVPAVAIEAIAAGLPVIATDCSSSMKTLLGHGSRGVLVPVGDVSALAAAIGKAGRIPRLDAASRSYAETFTIECAARKYLAAMRSLAARPRQEPGSISRRAAASVASGVPPASTRCQSDKSPSA</sequence>
<keyword evidence="4" id="KW-1185">Reference proteome</keyword>
<evidence type="ECO:0000259" key="2">
    <source>
        <dbReference type="Pfam" id="PF13439"/>
    </source>
</evidence>
<dbReference type="Gene3D" id="3.40.50.2000">
    <property type="entry name" value="Glycogen Phosphorylase B"/>
    <property type="match status" value="2"/>
</dbReference>
<comment type="caution">
    <text evidence="3">The sequence shown here is derived from an EMBL/GenBank/DDBJ whole genome shotgun (WGS) entry which is preliminary data.</text>
</comment>
<gene>
    <name evidence="3" type="ORF">GCM10011349_07450</name>
</gene>
<reference evidence="4" key="1">
    <citation type="journal article" date="2019" name="Int. J. Syst. Evol. Microbiol.">
        <title>The Global Catalogue of Microorganisms (GCM) 10K type strain sequencing project: providing services to taxonomists for standard genome sequencing and annotation.</title>
        <authorList>
            <consortium name="The Broad Institute Genomics Platform"/>
            <consortium name="The Broad Institute Genome Sequencing Center for Infectious Disease"/>
            <person name="Wu L."/>
            <person name="Ma J."/>
        </authorList>
    </citation>
    <scope>NUCLEOTIDE SEQUENCE [LARGE SCALE GENOMIC DNA]</scope>
    <source>
        <strain evidence="4">CGMCC 1.6784</strain>
    </source>
</reference>
<evidence type="ECO:0000256" key="1">
    <source>
        <dbReference type="SAM" id="MobiDB-lite"/>
    </source>
</evidence>
<feature type="compositionally biased region" description="Polar residues" evidence="1">
    <location>
        <begin position="416"/>
        <end position="426"/>
    </location>
</feature>
<dbReference type="PANTHER" id="PTHR12526">
    <property type="entry name" value="GLYCOSYLTRANSFERASE"/>
    <property type="match status" value="1"/>
</dbReference>
<dbReference type="Pfam" id="PF13692">
    <property type="entry name" value="Glyco_trans_1_4"/>
    <property type="match status" value="1"/>
</dbReference>
<protein>
    <submittedName>
        <fullName evidence="3">Glycosyl transferase</fullName>
    </submittedName>
</protein>
<dbReference type="Pfam" id="PF13439">
    <property type="entry name" value="Glyco_transf_4"/>
    <property type="match status" value="1"/>
</dbReference>
<dbReference type="SUPFAM" id="SSF53756">
    <property type="entry name" value="UDP-Glycosyltransferase/glycogen phosphorylase"/>
    <property type="match status" value="1"/>
</dbReference>
<dbReference type="GO" id="GO:0016740">
    <property type="term" value="F:transferase activity"/>
    <property type="evidence" value="ECO:0007669"/>
    <property type="project" value="UniProtKB-KW"/>
</dbReference>
<dbReference type="EMBL" id="BMLK01000003">
    <property type="protein sequence ID" value="GGN43388.1"/>
    <property type="molecule type" value="Genomic_DNA"/>
</dbReference>
<name>A0ABQ2JC16_9SPHN</name>
<proteinExistence type="predicted"/>
<feature type="region of interest" description="Disordered" evidence="1">
    <location>
        <begin position="391"/>
        <end position="426"/>
    </location>
</feature>
<organism evidence="3 4">
    <name type="scientific">Novosphingobium indicum</name>
    <dbReference type="NCBI Taxonomy" id="462949"/>
    <lineage>
        <taxon>Bacteria</taxon>
        <taxon>Pseudomonadati</taxon>
        <taxon>Pseudomonadota</taxon>
        <taxon>Alphaproteobacteria</taxon>
        <taxon>Sphingomonadales</taxon>
        <taxon>Sphingomonadaceae</taxon>
        <taxon>Novosphingobium</taxon>
    </lineage>
</organism>
<dbReference type="Proteomes" id="UP000605099">
    <property type="component" value="Unassembled WGS sequence"/>
</dbReference>
<evidence type="ECO:0000313" key="3">
    <source>
        <dbReference type="EMBL" id="GGN43388.1"/>
    </source>
</evidence>
<feature type="domain" description="Glycosyltransferase subfamily 4-like N-terminal" evidence="2">
    <location>
        <begin position="32"/>
        <end position="192"/>
    </location>
</feature>